<feature type="compositionally biased region" description="Polar residues" evidence="1">
    <location>
        <begin position="550"/>
        <end position="565"/>
    </location>
</feature>
<feature type="region of interest" description="Disordered" evidence="1">
    <location>
        <begin position="48"/>
        <end position="93"/>
    </location>
</feature>
<feature type="region of interest" description="Disordered" evidence="1">
    <location>
        <begin position="315"/>
        <end position="338"/>
    </location>
</feature>
<dbReference type="Proteomes" id="UP000235392">
    <property type="component" value="Unassembled WGS sequence"/>
</dbReference>
<feature type="region of interest" description="Disordered" evidence="1">
    <location>
        <begin position="135"/>
        <end position="266"/>
    </location>
</feature>
<feature type="compositionally biased region" description="Basic and acidic residues" evidence="1">
    <location>
        <begin position="567"/>
        <end position="585"/>
    </location>
</feature>
<name>A0A2N5TFC9_9BASI</name>
<proteinExistence type="predicted"/>
<comment type="caution">
    <text evidence="2">The sequence shown here is derived from an EMBL/GenBank/DDBJ whole genome shotgun (WGS) entry which is preliminary data.</text>
</comment>
<feature type="region of interest" description="Disordered" evidence="1">
    <location>
        <begin position="507"/>
        <end position="585"/>
    </location>
</feature>
<evidence type="ECO:0000313" key="3">
    <source>
        <dbReference type="Proteomes" id="UP000235392"/>
    </source>
</evidence>
<feature type="compositionally biased region" description="Acidic residues" evidence="1">
    <location>
        <begin position="242"/>
        <end position="263"/>
    </location>
</feature>
<feature type="compositionally biased region" description="Basic and acidic residues" evidence="1">
    <location>
        <begin position="319"/>
        <end position="328"/>
    </location>
</feature>
<protein>
    <submittedName>
        <fullName evidence="2">Uncharacterized protein</fullName>
    </submittedName>
</protein>
<evidence type="ECO:0000256" key="1">
    <source>
        <dbReference type="SAM" id="MobiDB-lite"/>
    </source>
</evidence>
<evidence type="ECO:0000313" key="2">
    <source>
        <dbReference type="EMBL" id="PLW24205.1"/>
    </source>
</evidence>
<reference evidence="2 3" key="1">
    <citation type="submission" date="2017-11" db="EMBL/GenBank/DDBJ databases">
        <title>De novo assembly and phasing of dikaryotic genomes from two isolates of Puccinia coronata f. sp. avenae, the causal agent of oat crown rust.</title>
        <authorList>
            <person name="Miller M.E."/>
            <person name="Zhang Y."/>
            <person name="Omidvar V."/>
            <person name="Sperschneider J."/>
            <person name="Schwessinger B."/>
            <person name="Raley C."/>
            <person name="Palmer J.M."/>
            <person name="Garnica D."/>
            <person name="Upadhyaya N."/>
            <person name="Rathjen J."/>
            <person name="Taylor J.M."/>
            <person name="Park R.F."/>
            <person name="Dodds P.N."/>
            <person name="Hirsch C.D."/>
            <person name="Kianian S.F."/>
            <person name="Figueroa M."/>
        </authorList>
    </citation>
    <scope>NUCLEOTIDE SEQUENCE [LARGE SCALE GENOMIC DNA]</scope>
    <source>
        <strain evidence="2">12SD80</strain>
    </source>
</reference>
<gene>
    <name evidence="2" type="ORF">PCASD_09698</name>
</gene>
<sequence length="585" mass="65824">MNFAKIWDFTLPTSKGGFLGPILEGRKVHGADGDPIQAALYSTTESRAVGLARGRDDARRSGSLGGAELAVPGEAPGRNEESSPSKCPLSPKLQANPPLATYLLSLQPRKLSRQQNKLHPLSFLAFYHLRRQAPSPYLNPPTGNNQEARYSESMSESIQEISQAMRKKDGDQQQPNRGEGSQEQTSVAQKGHRVAPQAKCIPAMGKICIPRPKPKLTPTAARQETATGKDPATHHNLGAGDSDSESETDEEVETEEEESDDQEQSNMEELMAKAICAEKEGDREGAEMYYAMYKSTEPAKCKRAATPQEWYEEPEIDEDSIHKDEEKAPAPLRQEEEESEVHFVSGAMPKHNDMGFTPYFNKNIRELRGHIPLTIFKRTWKKAVIIHHAEKRLRLDNLNTDRNWYTGYPYPSKWTQLFSKWTISHRKFYLTIRDVYKYGKMARWILKHKCNTDDIQAEEGFMVALQYNIQIRANAFAHRVTLPDGSTSVADISIMREKFNNVNPYAAGEAREDWDPTTGSKKTTPAAKAAAQPEAGPFSGSRAATPKPAKQSSYKNSNFDPNYSQCYREKSQQEKRGEEKREQKK</sequence>
<feature type="compositionally biased region" description="Low complexity" evidence="1">
    <location>
        <begin position="516"/>
        <end position="537"/>
    </location>
</feature>
<feature type="compositionally biased region" description="Low complexity" evidence="1">
    <location>
        <begin position="84"/>
        <end position="93"/>
    </location>
</feature>
<feature type="compositionally biased region" description="Low complexity" evidence="1">
    <location>
        <begin position="151"/>
        <end position="163"/>
    </location>
</feature>
<dbReference type="AlphaFoldDB" id="A0A2N5TFC9"/>
<organism evidence="2 3">
    <name type="scientific">Puccinia coronata f. sp. avenae</name>
    <dbReference type="NCBI Taxonomy" id="200324"/>
    <lineage>
        <taxon>Eukaryota</taxon>
        <taxon>Fungi</taxon>
        <taxon>Dikarya</taxon>
        <taxon>Basidiomycota</taxon>
        <taxon>Pucciniomycotina</taxon>
        <taxon>Pucciniomycetes</taxon>
        <taxon>Pucciniales</taxon>
        <taxon>Pucciniaceae</taxon>
        <taxon>Puccinia</taxon>
    </lineage>
</organism>
<accession>A0A2N5TFC9</accession>
<dbReference type="EMBL" id="PGCI01000614">
    <property type="protein sequence ID" value="PLW24205.1"/>
    <property type="molecule type" value="Genomic_DNA"/>
</dbReference>
<feature type="compositionally biased region" description="Polar residues" evidence="1">
    <location>
        <begin position="172"/>
        <end position="188"/>
    </location>
</feature>